<evidence type="ECO:0000256" key="2">
    <source>
        <dbReference type="SAM" id="Phobius"/>
    </source>
</evidence>
<protein>
    <submittedName>
        <fullName evidence="5">Vascular cell adhesion protein 1-like</fullName>
    </submittedName>
</protein>
<feature type="region of interest" description="Disordered" evidence="1">
    <location>
        <begin position="189"/>
        <end position="208"/>
    </location>
</feature>
<evidence type="ECO:0000256" key="1">
    <source>
        <dbReference type="SAM" id="MobiDB-lite"/>
    </source>
</evidence>
<dbReference type="InterPro" id="IPR036179">
    <property type="entry name" value="Ig-like_dom_sf"/>
</dbReference>
<organism evidence="4 5">
    <name type="scientific">Clupea harengus</name>
    <name type="common">Atlantic herring</name>
    <dbReference type="NCBI Taxonomy" id="7950"/>
    <lineage>
        <taxon>Eukaryota</taxon>
        <taxon>Metazoa</taxon>
        <taxon>Chordata</taxon>
        <taxon>Craniata</taxon>
        <taxon>Vertebrata</taxon>
        <taxon>Euteleostomi</taxon>
        <taxon>Actinopterygii</taxon>
        <taxon>Neopterygii</taxon>
        <taxon>Teleostei</taxon>
        <taxon>Clupei</taxon>
        <taxon>Clupeiformes</taxon>
        <taxon>Clupeoidei</taxon>
        <taxon>Clupeidae</taxon>
        <taxon>Clupea</taxon>
    </lineage>
</organism>
<keyword evidence="2" id="KW-0472">Membrane</keyword>
<dbReference type="PANTHER" id="PTHR46013:SF7">
    <property type="entry name" value="IG-LIKE DOMAIN-CONTAINING PROTEIN"/>
    <property type="match status" value="1"/>
</dbReference>
<evidence type="ECO:0000259" key="3">
    <source>
        <dbReference type="PROSITE" id="PS50835"/>
    </source>
</evidence>
<proteinExistence type="predicted"/>
<evidence type="ECO:0000313" key="5">
    <source>
        <dbReference type="RefSeq" id="XP_031417814.1"/>
    </source>
</evidence>
<dbReference type="SUPFAM" id="SSF48726">
    <property type="entry name" value="Immunoglobulin"/>
    <property type="match status" value="1"/>
</dbReference>
<dbReference type="PROSITE" id="PS50835">
    <property type="entry name" value="IG_LIKE"/>
    <property type="match status" value="1"/>
</dbReference>
<name>A0A6P8EZH4_CLUHA</name>
<dbReference type="GeneID" id="116219051"/>
<dbReference type="Pfam" id="PF13895">
    <property type="entry name" value="Ig_2"/>
    <property type="match status" value="1"/>
</dbReference>
<keyword evidence="2" id="KW-0812">Transmembrane</keyword>
<dbReference type="Proteomes" id="UP000515152">
    <property type="component" value="Chromosome 24"/>
</dbReference>
<dbReference type="PANTHER" id="PTHR46013">
    <property type="entry name" value="VASCULAR CELL ADHESION MOLECULE 1"/>
    <property type="match status" value="1"/>
</dbReference>
<sequence length="228" mass="24052">MLRSSNAPRNTLASVNYTCGVSEGTLVTLSCSTDANPAAHKYIWYRQSGSGTLHVDVGRTTNFTLAPGDGGTYFCEALNEVGSQNSTTVEISLAATSGWSTGQLSAVVIIPGLALILASVVFICWWRKKASPSKDSMTEEDDGKQNTGIVYCNVIATASEPALFTMSSDPDVADQGDVHYASVQFAPASRQEGALSSPTAEQPQVRMPQEETVYAVVKVSGPTATTSQ</sequence>
<reference evidence="5" key="1">
    <citation type="submission" date="2025-08" db="UniProtKB">
        <authorList>
            <consortium name="RefSeq"/>
        </authorList>
    </citation>
    <scope>IDENTIFICATION</scope>
</reference>
<dbReference type="InterPro" id="IPR007110">
    <property type="entry name" value="Ig-like_dom"/>
</dbReference>
<gene>
    <name evidence="5" type="primary">LOC116219051</name>
</gene>
<keyword evidence="2" id="KW-1133">Transmembrane helix</keyword>
<accession>A0A6P8EZH4</accession>
<dbReference type="Gene3D" id="2.60.40.10">
    <property type="entry name" value="Immunoglobulins"/>
    <property type="match status" value="1"/>
</dbReference>
<dbReference type="OrthoDB" id="10039395at2759"/>
<dbReference type="KEGG" id="char:116219051"/>
<dbReference type="AlphaFoldDB" id="A0A6P8EZH4"/>
<evidence type="ECO:0000313" key="4">
    <source>
        <dbReference type="Proteomes" id="UP000515152"/>
    </source>
</evidence>
<feature type="domain" description="Ig-like" evidence="3">
    <location>
        <begin position="8"/>
        <end position="92"/>
    </location>
</feature>
<feature type="transmembrane region" description="Helical" evidence="2">
    <location>
        <begin position="104"/>
        <end position="126"/>
    </location>
</feature>
<dbReference type="InterPro" id="IPR013783">
    <property type="entry name" value="Ig-like_fold"/>
</dbReference>
<keyword evidence="4" id="KW-1185">Reference proteome</keyword>
<dbReference type="RefSeq" id="XP_031417814.1">
    <property type="nucleotide sequence ID" value="XM_031561954.2"/>
</dbReference>
<dbReference type="CDD" id="cd00096">
    <property type="entry name" value="Ig"/>
    <property type="match status" value="1"/>
</dbReference>